<evidence type="ECO:0000313" key="2">
    <source>
        <dbReference type="Proteomes" id="UP000061468"/>
    </source>
</evidence>
<dbReference type="AlphaFoldDB" id="A0AAC9F6R4"/>
<dbReference type="RefSeq" id="WP_015066356.1">
    <property type="nucleotide sequence ID" value="NZ_CAXGIV010000009.1"/>
</dbReference>
<sequence length="245" mass="27839">MLEHPPIPNFDKVRAEYCISDFITRSSDGILVLYVPKDKVSDKAQKGFVSLKQLENLQSKLKREFGTSTEIVLLDVDSLTKVSEGFVALLKSTFQDIITDAHISFLNAHRVSATIVLTEFVENSKKDAVEAFLTAILTPAHIELQAVQWDEVELPSLIEILTTTKKYQPVKLDNLDNFLSKNYPALRIDWLNKQLDKLIKKKLLVRERNTETYAMTALGLNLLPNIVSRNSSDIVRALDLGRRKW</sequence>
<organism evidence="1 2">
    <name type="scientific">Alteromonas mediterranea</name>
    <dbReference type="NCBI Taxonomy" id="314275"/>
    <lineage>
        <taxon>Bacteria</taxon>
        <taxon>Pseudomonadati</taxon>
        <taxon>Pseudomonadota</taxon>
        <taxon>Gammaproteobacteria</taxon>
        <taxon>Alteromonadales</taxon>
        <taxon>Alteromonadaceae</taxon>
        <taxon>Alteromonas/Salinimonas group</taxon>
        <taxon>Alteromonas</taxon>
    </lineage>
</organism>
<name>A0AAC9F6R4_9ALTE</name>
<dbReference type="EMBL" id="CP013928">
    <property type="protein sequence ID" value="AMJ77605.1"/>
    <property type="molecule type" value="Genomic_DNA"/>
</dbReference>
<dbReference type="Proteomes" id="UP000061468">
    <property type="component" value="Chromosome"/>
</dbReference>
<proteinExistence type="predicted"/>
<reference evidence="1 2" key="1">
    <citation type="submission" date="2015-12" db="EMBL/GenBank/DDBJ databases">
        <title>Intraspecies pangenome expansion in the marine bacterium Alteromonas.</title>
        <authorList>
            <person name="Lopez-Perez M."/>
            <person name="Rodriguez-Valera F."/>
        </authorList>
    </citation>
    <scope>NUCLEOTIDE SEQUENCE [LARGE SCALE GENOMIC DNA]</scope>
    <source>
        <strain evidence="1 2">UM8</strain>
    </source>
</reference>
<accession>A0AAC9F6R4</accession>
<gene>
    <name evidence="1" type="ORF">AV942_04385</name>
</gene>
<protein>
    <submittedName>
        <fullName evidence="1">Uncharacterized protein</fullName>
    </submittedName>
</protein>
<evidence type="ECO:0000313" key="1">
    <source>
        <dbReference type="EMBL" id="AMJ77605.1"/>
    </source>
</evidence>